<keyword evidence="2" id="KW-1185">Reference proteome</keyword>
<protein>
    <submittedName>
        <fullName evidence="1">Uncharacterized protein</fullName>
    </submittedName>
</protein>
<reference evidence="1" key="1">
    <citation type="submission" date="2022-10" db="EMBL/GenBank/DDBJ databases">
        <title>Culturing micro-colonial fungi from biological soil crusts in the Mojave desert and describing Neophaeococcomyces mojavensis, and introducing the new genera and species Taxawa tesnikishii.</title>
        <authorList>
            <person name="Kurbessoian T."/>
            <person name="Stajich J.E."/>
        </authorList>
    </citation>
    <scope>NUCLEOTIDE SEQUENCE</scope>
    <source>
        <strain evidence="1">JES_115</strain>
    </source>
</reference>
<organism evidence="1 2">
    <name type="scientific">Coniosporium tulheliwenetii</name>
    <dbReference type="NCBI Taxonomy" id="3383036"/>
    <lineage>
        <taxon>Eukaryota</taxon>
        <taxon>Fungi</taxon>
        <taxon>Dikarya</taxon>
        <taxon>Ascomycota</taxon>
        <taxon>Pezizomycotina</taxon>
        <taxon>Dothideomycetes</taxon>
        <taxon>Dothideomycetes incertae sedis</taxon>
        <taxon>Coniosporium</taxon>
    </lineage>
</organism>
<evidence type="ECO:0000313" key="1">
    <source>
        <dbReference type="EMBL" id="KAJ9634363.1"/>
    </source>
</evidence>
<name>A0ACC2YGX4_9PEZI</name>
<sequence>MNGTNYTETGSDGDDDRTNLLPPTNTFITDNDEIPIGGSLIKPITWAALAYSGFLWWASACEQGNLMADKRERTQEMLETSLALRLSATQTKPKKNGGSGRACLRRLTRLLSHISTGSHLCSSRRWQRRWMRQTRRKGRIAQSL</sequence>
<gene>
    <name evidence="1" type="ORF">H2199_009021</name>
</gene>
<evidence type="ECO:0000313" key="2">
    <source>
        <dbReference type="Proteomes" id="UP001172680"/>
    </source>
</evidence>
<dbReference type="EMBL" id="JAPDRP010000033">
    <property type="protein sequence ID" value="KAJ9634363.1"/>
    <property type="molecule type" value="Genomic_DNA"/>
</dbReference>
<proteinExistence type="predicted"/>
<accession>A0ACC2YGX4</accession>
<comment type="caution">
    <text evidence="1">The sequence shown here is derived from an EMBL/GenBank/DDBJ whole genome shotgun (WGS) entry which is preliminary data.</text>
</comment>
<dbReference type="Proteomes" id="UP001172680">
    <property type="component" value="Unassembled WGS sequence"/>
</dbReference>